<organism evidence="2 3">
    <name type="scientific">Xenorhabdus khoisanae</name>
    <dbReference type="NCBI Taxonomy" id="880157"/>
    <lineage>
        <taxon>Bacteria</taxon>
        <taxon>Pseudomonadati</taxon>
        <taxon>Pseudomonadota</taxon>
        <taxon>Gammaproteobacteria</taxon>
        <taxon>Enterobacterales</taxon>
        <taxon>Morganellaceae</taxon>
        <taxon>Xenorhabdus</taxon>
    </lineage>
</organism>
<dbReference type="PATRIC" id="fig|880157.4.peg.1094"/>
<name>A0A0J5FVA6_9GAMM</name>
<accession>A0A0J5FVA6</accession>
<proteinExistence type="predicted"/>
<sequence>MKTSGIKRKSNIISNIEYMMRKNGENKSSLAMRSGVTRTTLYKILDGQINKVQHSTITRIADFFGVKCDVIEHCNIEELDRIDNTLSSEGNKNPSAIPLIPQSDVLASMENRIGQLIMRYPVIWAFEEGANLIGLTVETEIDKIFFPGDTLIIKRYAAPVKNQPSLIYAPEKGFYLHDMSGCAKKVPAINEQLIGIIIEERIS</sequence>
<dbReference type="OrthoDB" id="5862269at2"/>
<keyword evidence="3" id="KW-1185">Reference proteome</keyword>
<dbReference type="Gene3D" id="1.10.260.40">
    <property type="entry name" value="lambda repressor-like DNA-binding domains"/>
    <property type="match status" value="1"/>
</dbReference>
<dbReference type="Proteomes" id="UP000036277">
    <property type="component" value="Unassembled WGS sequence"/>
</dbReference>
<dbReference type="AlphaFoldDB" id="A0A0J5FVA6"/>
<dbReference type="STRING" id="880157.AB204_05235"/>
<evidence type="ECO:0000313" key="2">
    <source>
        <dbReference type="EMBL" id="KMJ46201.1"/>
    </source>
</evidence>
<dbReference type="InterPro" id="IPR010982">
    <property type="entry name" value="Lambda_DNA-bd_dom_sf"/>
</dbReference>
<dbReference type="RefSeq" id="WP_047962322.1">
    <property type="nucleotide sequence ID" value="NZ_JAQRFL010000058.1"/>
</dbReference>
<reference evidence="2 3" key="1">
    <citation type="submission" date="2015-06" db="EMBL/GenBank/DDBJ databases">
        <title>Draft Whole-Genome Sequence of the Entomopathogenic Bacterium Xenorhabdus khoisanae.</title>
        <authorList>
            <person name="Naidoo S."/>
            <person name="Featherston J."/>
            <person name="Gray V.M."/>
        </authorList>
    </citation>
    <scope>NUCLEOTIDE SEQUENCE [LARGE SCALE GENOMIC DNA]</scope>
    <source>
        <strain evidence="2 3">MCB</strain>
    </source>
</reference>
<dbReference type="EMBL" id="LFCV01000028">
    <property type="protein sequence ID" value="KMJ46201.1"/>
    <property type="molecule type" value="Genomic_DNA"/>
</dbReference>
<dbReference type="GO" id="GO:0003677">
    <property type="term" value="F:DNA binding"/>
    <property type="evidence" value="ECO:0007669"/>
    <property type="project" value="InterPro"/>
</dbReference>
<feature type="domain" description="HTH cro/C1-type" evidence="1">
    <location>
        <begin position="30"/>
        <end position="71"/>
    </location>
</feature>
<comment type="caution">
    <text evidence="2">The sequence shown here is derived from an EMBL/GenBank/DDBJ whole genome shotgun (WGS) entry which is preliminary data.</text>
</comment>
<dbReference type="InterPro" id="IPR001387">
    <property type="entry name" value="Cro/C1-type_HTH"/>
</dbReference>
<evidence type="ECO:0000259" key="1">
    <source>
        <dbReference type="PROSITE" id="PS50943"/>
    </source>
</evidence>
<gene>
    <name evidence="2" type="ORF">AB204_05235</name>
</gene>
<evidence type="ECO:0000313" key="3">
    <source>
        <dbReference type="Proteomes" id="UP000036277"/>
    </source>
</evidence>
<dbReference type="SUPFAM" id="SSF47413">
    <property type="entry name" value="lambda repressor-like DNA-binding domains"/>
    <property type="match status" value="1"/>
</dbReference>
<protein>
    <submittedName>
        <fullName evidence="2">Transcriptional regulator</fullName>
    </submittedName>
</protein>
<dbReference type="PROSITE" id="PS50943">
    <property type="entry name" value="HTH_CROC1"/>
    <property type="match status" value="1"/>
</dbReference>
<dbReference type="Pfam" id="PF13443">
    <property type="entry name" value="HTH_26"/>
    <property type="match status" value="1"/>
</dbReference>